<organism evidence="1 2">
    <name type="scientific">Deinococcus humi</name>
    <dbReference type="NCBI Taxonomy" id="662880"/>
    <lineage>
        <taxon>Bacteria</taxon>
        <taxon>Thermotogati</taxon>
        <taxon>Deinococcota</taxon>
        <taxon>Deinococci</taxon>
        <taxon>Deinococcales</taxon>
        <taxon>Deinococcaceae</taxon>
        <taxon>Deinococcus</taxon>
    </lineage>
</organism>
<gene>
    <name evidence="1" type="ORF">HNQ08_000447</name>
</gene>
<dbReference type="Proteomes" id="UP000552709">
    <property type="component" value="Unassembled WGS sequence"/>
</dbReference>
<name>A0A7W8JT86_9DEIO</name>
<dbReference type="RefSeq" id="WP_184127458.1">
    <property type="nucleotide sequence ID" value="NZ_JACHFL010000001.1"/>
</dbReference>
<proteinExistence type="predicted"/>
<keyword evidence="2" id="KW-1185">Reference proteome</keyword>
<dbReference type="EMBL" id="JACHFL010000001">
    <property type="protein sequence ID" value="MBB5361376.1"/>
    <property type="molecule type" value="Genomic_DNA"/>
</dbReference>
<dbReference type="AlphaFoldDB" id="A0A7W8JT86"/>
<comment type="caution">
    <text evidence="1">The sequence shown here is derived from an EMBL/GenBank/DDBJ whole genome shotgun (WGS) entry which is preliminary data.</text>
</comment>
<evidence type="ECO:0000313" key="1">
    <source>
        <dbReference type="EMBL" id="MBB5361376.1"/>
    </source>
</evidence>
<sequence>MYDGQLELEYTCVGCHENTYPKRLMSGYCYDCLFGGMTQEEIEAESREHEQRREDDTDRYLFSYARDVVGGKHTVETAARACYASREEMQEAVDDLRQQDADDEAAYQDYLTYCAAERRAAHIHRALRRGAAYARTR</sequence>
<evidence type="ECO:0000313" key="2">
    <source>
        <dbReference type="Proteomes" id="UP000552709"/>
    </source>
</evidence>
<protein>
    <submittedName>
        <fullName evidence="1">Uncharacterized protein</fullName>
    </submittedName>
</protein>
<reference evidence="1 2" key="1">
    <citation type="submission" date="2020-08" db="EMBL/GenBank/DDBJ databases">
        <title>Genomic Encyclopedia of Type Strains, Phase IV (KMG-IV): sequencing the most valuable type-strain genomes for metagenomic binning, comparative biology and taxonomic classification.</title>
        <authorList>
            <person name="Goeker M."/>
        </authorList>
    </citation>
    <scope>NUCLEOTIDE SEQUENCE [LARGE SCALE GENOMIC DNA]</scope>
    <source>
        <strain evidence="1 2">DSM 27939</strain>
    </source>
</reference>
<accession>A0A7W8JT86</accession>